<proteinExistence type="predicted"/>
<keyword evidence="2" id="KW-1185">Reference proteome</keyword>
<accession>A0A4Y2F497</accession>
<comment type="caution">
    <text evidence="1">The sequence shown here is derived from an EMBL/GenBank/DDBJ whole genome shotgun (WGS) entry which is preliminary data.</text>
</comment>
<organism evidence="1 2">
    <name type="scientific">Araneus ventricosus</name>
    <name type="common">Orbweaver spider</name>
    <name type="synonym">Epeira ventricosa</name>
    <dbReference type="NCBI Taxonomy" id="182803"/>
    <lineage>
        <taxon>Eukaryota</taxon>
        <taxon>Metazoa</taxon>
        <taxon>Ecdysozoa</taxon>
        <taxon>Arthropoda</taxon>
        <taxon>Chelicerata</taxon>
        <taxon>Arachnida</taxon>
        <taxon>Araneae</taxon>
        <taxon>Araneomorphae</taxon>
        <taxon>Entelegynae</taxon>
        <taxon>Araneoidea</taxon>
        <taxon>Araneidae</taxon>
        <taxon>Araneus</taxon>
    </lineage>
</organism>
<sequence>MVGITIIYALDNNPSNTELHESICEKDFAKRNPFTVLREVGYTPIGGIGFASAITIAHIGVGPLGIIYDIVLETTDLLSMRDWKL</sequence>
<reference evidence="1 2" key="1">
    <citation type="journal article" date="2019" name="Sci. Rep.">
        <title>Orb-weaving spider Araneus ventricosus genome elucidates the spidroin gene catalogue.</title>
        <authorList>
            <person name="Kono N."/>
            <person name="Nakamura H."/>
            <person name="Ohtoshi R."/>
            <person name="Moran D.A.P."/>
            <person name="Shinohara A."/>
            <person name="Yoshida Y."/>
            <person name="Fujiwara M."/>
            <person name="Mori M."/>
            <person name="Tomita M."/>
            <person name="Arakawa K."/>
        </authorList>
    </citation>
    <scope>NUCLEOTIDE SEQUENCE [LARGE SCALE GENOMIC DNA]</scope>
</reference>
<dbReference type="EMBL" id="BGPR01000772">
    <property type="protein sequence ID" value="GBM34915.1"/>
    <property type="molecule type" value="Genomic_DNA"/>
</dbReference>
<name>A0A4Y2F497_ARAVE</name>
<gene>
    <name evidence="1" type="ORF">AVEN_41462_1</name>
</gene>
<dbReference type="AlphaFoldDB" id="A0A4Y2F497"/>
<dbReference type="Proteomes" id="UP000499080">
    <property type="component" value="Unassembled WGS sequence"/>
</dbReference>
<evidence type="ECO:0000313" key="1">
    <source>
        <dbReference type="EMBL" id="GBM34915.1"/>
    </source>
</evidence>
<protein>
    <submittedName>
        <fullName evidence="1">Uncharacterized protein</fullName>
    </submittedName>
</protein>
<evidence type="ECO:0000313" key="2">
    <source>
        <dbReference type="Proteomes" id="UP000499080"/>
    </source>
</evidence>